<dbReference type="EMBL" id="CAKKNE010000004">
    <property type="protein sequence ID" value="CAH0374906.1"/>
    <property type="molecule type" value="Genomic_DNA"/>
</dbReference>
<dbReference type="PIRSF" id="PIRSF006615">
    <property type="entry name" value="Zn_crbxpep_Taq"/>
    <property type="match status" value="1"/>
</dbReference>
<dbReference type="CDD" id="cd06460">
    <property type="entry name" value="M32_Taq"/>
    <property type="match status" value="1"/>
</dbReference>
<dbReference type="InterPro" id="IPR001333">
    <property type="entry name" value="Peptidase_M32_Taq"/>
</dbReference>
<sequence>MRASLLGMYLVQAVAFGAKRLAQRRGLALRSTAYDALTKELREVARLEEVSGILSYDEQCFMSEGSAASRAAQKEALAGVIHEKRTSARMAEVIDAARGLKLDDARENANVRDAIEGFDVESRKSKDLAEREARLESECFVAWKKAREASDYPAYAPILQDMFALKREVAATTRPDVCAAGEPYDGALDAFERGMTASRLDAIFAKTREGLEPLLKAVLAKKRDAPDVDALPPALAFDHPGWKGSVEKQAELSKKVAADLGFDFTKGRFDVSTHPFTGGACPTDVRITTRYSDGNWLEGFAGTVHEVGHALYEQGRAGDAVGDGLPVSKALSMGTHESQSLLWERMVLQSKAFWEYAAPLFHEAFPHTKEASPEDFYRAINRVQPGLIRVEADELSYPFHVFLRYDVERALFAGELDVATIPQQWNAYMKERLDVDVPDDASGVLQDIHWSFGAVGYFPSYTLGAIMAAQIFAAAEDALPDLSDQIRRGEFAPLREWLRTEIHEVGSTYASPDDLLRAVTGDGIDPAPFLDYLTAKYGELYGL</sequence>
<keyword evidence="3" id="KW-1185">Reference proteome</keyword>
<organism evidence="2 3">
    <name type="scientific">Pelagomonas calceolata</name>
    <dbReference type="NCBI Taxonomy" id="35677"/>
    <lineage>
        <taxon>Eukaryota</taxon>
        <taxon>Sar</taxon>
        <taxon>Stramenopiles</taxon>
        <taxon>Ochrophyta</taxon>
        <taxon>Pelagophyceae</taxon>
        <taxon>Pelagomonadales</taxon>
        <taxon>Pelagomonadaceae</taxon>
        <taxon>Pelagomonas</taxon>
    </lineage>
</organism>
<dbReference type="AlphaFoldDB" id="A0A8J2X4W5"/>
<feature type="active site" description="Proton donor/acceptor" evidence="1">
    <location>
        <position position="306"/>
    </location>
</feature>
<protein>
    <recommendedName>
        <fullName evidence="4">Carboxypeptidase Taq</fullName>
    </recommendedName>
</protein>
<dbReference type="Pfam" id="PF02074">
    <property type="entry name" value="Peptidase_M32"/>
    <property type="match status" value="1"/>
</dbReference>
<reference evidence="2" key="1">
    <citation type="submission" date="2021-11" db="EMBL/GenBank/DDBJ databases">
        <authorList>
            <consortium name="Genoscope - CEA"/>
            <person name="William W."/>
        </authorList>
    </citation>
    <scope>NUCLEOTIDE SEQUENCE</scope>
</reference>
<evidence type="ECO:0000313" key="2">
    <source>
        <dbReference type="EMBL" id="CAH0374906.1"/>
    </source>
</evidence>
<name>A0A8J2X4W5_9STRA</name>
<proteinExistence type="predicted"/>
<dbReference type="SUPFAM" id="SSF55486">
    <property type="entry name" value="Metalloproteases ('zincins'), catalytic domain"/>
    <property type="match status" value="1"/>
</dbReference>
<comment type="caution">
    <text evidence="2">The sequence shown here is derived from an EMBL/GenBank/DDBJ whole genome shotgun (WGS) entry which is preliminary data.</text>
</comment>
<dbReference type="Proteomes" id="UP000789595">
    <property type="component" value="Unassembled WGS sequence"/>
</dbReference>
<accession>A0A8J2X4W5</accession>
<evidence type="ECO:0000313" key="3">
    <source>
        <dbReference type="Proteomes" id="UP000789595"/>
    </source>
</evidence>
<dbReference type="PANTHER" id="PTHR34217">
    <property type="entry name" value="METAL-DEPENDENT CARBOXYPEPTIDASE"/>
    <property type="match status" value="1"/>
</dbReference>
<evidence type="ECO:0000256" key="1">
    <source>
        <dbReference type="PIRSR" id="PIRSR006615-2"/>
    </source>
</evidence>
<evidence type="ECO:0008006" key="4">
    <source>
        <dbReference type="Google" id="ProtNLM"/>
    </source>
</evidence>
<dbReference type="OrthoDB" id="10249837at2759"/>
<dbReference type="PANTHER" id="PTHR34217:SF1">
    <property type="entry name" value="CARBOXYPEPTIDASE 1"/>
    <property type="match status" value="1"/>
</dbReference>
<gene>
    <name evidence="2" type="ORF">PECAL_4P22190</name>
</gene>
<dbReference type="PROSITE" id="PS52034">
    <property type="entry name" value="PEPTIDASE_M32"/>
    <property type="match status" value="1"/>
</dbReference>
<dbReference type="GO" id="GO:0006508">
    <property type="term" value="P:proteolysis"/>
    <property type="evidence" value="ECO:0007669"/>
    <property type="project" value="InterPro"/>
</dbReference>
<dbReference type="PRINTS" id="PR00998">
    <property type="entry name" value="CRBOXYPTASET"/>
</dbReference>
<dbReference type="Gene3D" id="1.10.1370.30">
    <property type="match status" value="1"/>
</dbReference>
<dbReference type="GO" id="GO:0004181">
    <property type="term" value="F:metallocarboxypeptidase activity"/>
    <property type="evidence" value="ECO:0007669"/>
    <property type="project" value="InterPro"/>
</dbReference>